<feature type="chain" id="PRO_5010874230" description="Short-chain collagen C4" evidence="1">
    <location>
        <begin position="22"/>
        <end position="366"/>
    </location>
</feature>
<dbReference type="PANTHER" id="PTHR24024">
    <property type="entry name" value="PULMONARY SURFACTANT-ASSOCIATED PROTEIN A"/>
    <property type="match status" value="1"/>
</dbReference>
<dbReference type="eggNOG" id="ENOG502S5AN">
    <property type="taxonomic scope" value="Eukaryota"/>
</dbReference>
<dbReference type="PANTHER" id="PTHR24024:SF18">
    <property type="entry name" value="SHORT-CHAIN COLLAGEN C4-LIKE"/>
    <property type="match status" value="1"/>
</dbReference>
<dbReference type="AlphaFoldDB" id="A0A1X7V690"/>
<dbReference type="InterPro" id="IPR051077">
    <property type="entry name" value="Ca-dependent_lectin"/>
</dbReference>
<evidence type="ECO:0000313" key="2">
    <source>
        <dbReference type="EnsemblMetazoa" id="Aqu2.1.35518_001"/>
    </source>
</evidence>
<keyword evidence="1" id="KW-0732">Signal</keyword>
<proteinExistence type="predicted"/>
<feature type="signal peptide" evidence="1">
    <location>
        <begin position="1"/>
        <end position="21"/>
    </location>
</feature>
<evidence type="ECO:0000256" key="1">
    <source>
        <dbReference type="SAM" id="SignalP"/>
    </source>
</evidence>
<sequence>MNLMESVLILTTLFTFIFVSTKSTGSGGVVYTRWGRKSCPTGAELLYEGITGGSHYTHSGGGANYVCLPKVPQYMSTTLPPKGPMLQINQMHGSEYQVFNDIFPGKHDHNVPCAVCYATNRIAKLMIPARIECPDSTWTMEYKGYLMADKYDHARNAAYECVDENPESIDGGEGNTDGALFYFTRSTCNGLPCPPYGRKPCPTGAELLYEGITGGSHHTPTGGGANYVCLPKVPQYMSTNKLSLPMSNAIHGAECEKVNIFSGKHDHNAPCAVCYTSTKSVKLMIPARTSCPSSWTMEYKGYLKTEWHKHSSNKVYECVDENPESIDDSEGNDDDALFYFTISTCNGLPCPPYVNNRAITCVVCTK</sequence>
<dbReference type="EnsemblMetazoa" id="Aqu2.1.35518_001">
    <property type="protein sequence ID" value="Aqu2.1.35518_001"/>
    <property type="gene ID" value="Aqu2.1.35518"/>
</dbReference>
<dbReference type="GO" id="GO:0005615">
    <property type="term" value="C:extracellular space"/>
    <property type="evidence" value="ECO:0007669"/>
    <property type="project" value="TreeGrafter"/>
</dbReference>
<name>A0A1X7V690_AMPQE</name>
<dbReference type="InParanoid" id="A0A1X7V690"/>
<organism evidence="2">
    <name type="scientific">Amphimedon queenslandica</name>
    <name type="common">Sponge</name>
    <dbReference type="NCBI Taxonomy" id="400682"/>
    <lineage>
        <taxon>Eukaryota</taxon>
        <taxon>Metazoa</taxon>
        <taxon>Porifera</taxon>
        <taxon>Demospongiae</taxon>
        <taxon>Heteroscleromorpha</taxon>
        <taxon>Haplosclerida</taxon>
        <taxon>Niphatidae</taxon>
        <taxon>Amphimedon</taxon>
    </lineage>
</organism>
<dbReference type="OrthoDB" id="6086925at2759"/>
<accession>A0A1X7V690</accession>
<evidence type="ECO:0008006" key="3">
    <source>
        <dbReference type="Google" id="ProtNLM"/>
    </source>
</evidence>
<protein>
    <recommendedName>
        <fullName evidence="3">Short-chain collagen C4</fullName>
    </recommendedName>
</protein>
<reference evidence="2" key="1">
    <citation type="submission" date="2017-05" db="UniProtKB">
        <authorList>
            <consortium name="EnsemblMetazoa"/>
        </authorList>
    </citation>
    <scope>IDENTIFICATION</scope>
</reference>